<sequence length="170" mass="17501">MCAPQMVGSSISDDVLMESNQKIVTNVDTVPSSCMKDKLPSIENPLALEGVGAQLSSHVDMQAVTAAYAILPVGGASDLSNGTSADAPALLEGDKACSLTGHSVGASDLQAIMNDPPTQPAAVEQMPPDYSTTDAAIGQQIASLQKFTKVDSVSWLKPASSLELGKPLCK</sequence>
<organism evidence="1 2">
    <name type="scientific">Nepenthes gracilis</name>
    <name type="common">Slender pitcher plant</name>
    <dbReference type="NCBI Taxonomy" id="150966"/>
    <lineage>
        <taxon>Eukaryota</taxon>
        <taxon>Viridiplantae</taxon>
        <taxon>Streptophyta</taxon>
        <taxon>Embryophyta</taxon>
        <taxon>Tracheophyta</taxon>
        <taxon>Spermatophyta</taxon>
        <taxon>Magnoliopsida</taxon>
        <taxon>eudicotyledons</taxon>
        <taxon>Gunneridae</taxon>
        <taxon>Pentapetalae</taxon>
        <taxon>Caryophyllales</taxon>
        <taxon>Nepenthaceae</taxon>
        <taxon>Nepenthes</taxon>
    </lineage>
</organism>
<evidence type="ECO:0000313" key="1">
    <source>
        <dbReference type="EMBL" id="GMH17076.1"/>
    </source>
</evidence>
<keyword evidence="2" id="KW-1185">Reference proteome</keyword>
<protein>
    <submittedName>
        <fullName evidence="1">Uncharacterized protein</fullName>
    </submittedName>
</protein>
<proteinExistence type="predicted"/>
<reference evidence="1" key="1">
    <citation type="submission" date="2023-05" db="EMBL/GenBank/DDBJ databases">
        <title>Nepenthes gracilis genome sequencing.</title>
        <authorList>
            <person name="Fukushima K."/>
        </authorList>
    </citation>
    <scope>NUCLEOTIDE SEQUENCE</scope>
    <source>
        <strain evidence="1">SING2019-196</strain>
    </source>
</reference>
<dbReference type="Proteomes" id="UP001279734">
    <property type="component" value="Unassembled WGS sequence"/>
</dbReference>
<comment type="caution">
    <text evidence="1">The sequence shown here is derived from an EMBL/GenBank/DDBJ whole genome shotgun (WGS) entry which is preliminary data.</text>
</comment>
<name>A0AAD3SW08_NEPGR</name>
<evidence type="ECO:0000313" key="2">
    <source>
        <dbReference type="Proteomes" id="UP001279734"/>
    </source>
</evidence>
<dbReference type="AlphaFoldDB" id="A0AAD3SW08"/>
<dbReference type="EMBL" id="BSYO01000017">
    <property type="protein sequence ID" value="GMH17076.1"/>
    <property type="molecule type" value="Genomic_DNA"/>
</dbReference>
<accession>A0AAD3SW08</accession>
<gene>
    <name evidence="1" type="ORF">Nepgr_018917</name>
</gene>